<name>A0ABV3DMK0_9ACTN</name>
<dbReference type="CDD" id="cd04301">
    <property type="entry name" value="NAT_SF"/>
    <property type="match status" value="1"/>
</dbReference>
<dbReference type="PROSITE" id="PS51186">
    <property type="entry name" value="GNAT"/>
    <property type="match status" value="1"/>
</dbReference>
<reference evidence="4 5" key="1">
    <citation type="submission" date="2024-06" db="EMBL/GenBank/DDBJ databases">
        <title>The Natural Products Discovery Center: Release of the First 8490 Sequenced Strains for Exploring Actinobacteria Biosynthetic Diversity.</title>
        <authorList>
            <person name="Kalkreuter E."/>
            <person name="Kautsar S.A."/>
            <person name="Yang D."/>
            <person name="Bader C.D."/>
            <person name="Teijaro C.N."/>
            <person name="Fluegel L."/>
            <person name="Davis C.M."/>
            <person name="Simpson J.R."/>
            <person name="Lauterbach L."/>
            <person name="Steele A.D."/>
            <person name="Gui C."/>
            <person name="Meng S."/>
            <person name="Li G."/>
            <person name="Viehrig K."/>
            <person name="Ye F."/>
            <person name="Su P."/>
            <person name="Kiefer A.F."/>
            <person name="Nichols A."/>
            <person name="Cepeda A.J."/>
            <person name="Yan W."/>
            <person name="Fan B."/>
            <person name="Jiang Y."/>
            <person name="Adhikari A."/>
            <person name="Zheng C.-J."/>
            <person name="Schuster L."/>
            <person name="Cowan T.M."/>
            <person name="Smanski M.J."/>
            <person name="Chevrette M.G."/>
            <person name="De Carvalho L.P.S."/>
            <person name="Shen B."/>
        </authorList>
    </citation>
    <scope>NUCLEOTIDE SEQUENCE [LARGE SCALE GENOMIC DNA]</scope>
    <source>
        <strain evidence="4 5">NPDC048946</strain>
    </source>
</reference>
<dbReference type="InterPro" id="IPR050832">
    <property type="entry name" value="Bact_Acetyltransf"/>
</dbReference>
<accession>A0ABV3DMK0</accession>
<keyword evidence="5" id="KW-1185">Reference proteome</keyword>
<dbReference type="InterPro" id="IPR016181">
    <property type="entry name" value="Acyl_CoA_acyltransferase"/>
</dbReference>
<evidence type="ECO:0000259" key="3">
    <source>
        <dbReference type="PROSITE" id="PS51186"/>
    </source>
</evidence>
<keyword evidence="2" id="KW-0012">Acyltransferase</keyword>
<evidence type="ECO:0000256" key="1">
    <source>
        <dbReference type="ARBA" id="ARBA00022679"/>
    </source>
</evidence>
<gene>
    <name evidence="4" type="ORF">AB0C36_26010</name>
</gene>
<dbReference type="SUPFAM" id="SSF55729">
    <property type="entry name" value="Acyl-CoA N-acyltransferases (Nat)"/>
    <property type="match status" value="1"/>
</dbReference>
<dbReference type="Proteomes" id="UP001551482">
    <property type="component" value="Unassembled WGS sequence"/>
</dbReference>
<dbReference type="InterPro" id="IPR000182">
    <property type="entry name" value="GNAT_dom"/>
</dbReference>
<evidence type="ECO:0000313" key="5">
    <source>
        <dbReference type="Proteomes" id="UP001551482"/>
    </source>
</evidence>
<keyword evidence="1" id="KW-0808">Transferase</keyword>
<comment type="caution">
    <text evidence="4">The sequence shown here is derived from an EMBL/GenBank/DDBJ whole genome shotgun (WGS) entry which is preliminary data.</text>
</comment>
<evidence type="ECO:0000256" key="2">
    <source>
        <dbReference type="ARBA" id="ARBA00023315"/>
    </source>
</evidence>
<dbReference type="PANTHER" id="PTHR43877">
    <property type="entry name" value="AMINOALKYLPHOSPHONATE N-ACETYLTRANSFERASE-RELATED-RELATED"/>
    <property type="match status" value="1"/>
</dbReference>
<sequence length="172" mass="18340">MRRDTTPAAAAWLVVRTAGPDDLLAVLAVHAGRDPGGRPPRSASRAEERTWARMLRSDELTVYVAELGGEPVGTATVMVMPNITYDCAPSAFIEAVVVSAEHRRQGVASTILRRALDDLRAAGCHKVQLLSHKRHVDDGAHLLYTSLGFVAEAEGFRLYLSGGPTAGRGPGS</sequence>
<feature type="domain" description="N-acetyltransferase" evidence="3">
    <location>
        <begin position="13"/>
        <end position="167"/>
    </location>
</feature>
<dbReference type="PANTHER" id="PTHR43877:SF1">
    <property type="entry name" value="ACETYLTRANSFERASE"/>
    <property type="match status" value="1"/>
</dbReference>
<protein>
    <submittedName>
        <fullName evidence="4">GNAT family N-acetyltransferase</fullName>
    </submittedName>
</protein>
<evidence type="ECO:0000313" key="4">
    <source>
        <dbReference type="EMBL" id="MEU8136955.1"/>
    </source>
</evidence>
<organism evidence="4 5">
    <name type="scientific">Streptodolium elevatio</name>
    <dbReference type="NCBI Taxonomy" id="3157996"/>
    <lineage>
        <taxon>Bacteria</taxon>
        <taxon>Bacillati</taxon>
        <taxon>Actinomycetota</taxon>
        <taxon>Actinomycetes</taxon>
        <taxon>Kitasatosporales</taxon>
        <taxon>Streptomycetaceae</taxon>
        <taxon>Streptodolium</taxon>
    </lineage>
</organism>
<dbReference type="EMBL" id="JBEZFP010000075">
    <property type="protein sequence ID" value="MEU8136955.1"/>
    <property type="molecule type" value="Genomic_DNA"/>
</dbReference>
<dbReference type="Pfam" id="PF00583">
    <property type="entry name" value="Acetyltransf_1"/>
    <property type="match status" value="1"/>
</dbReference>
<proteinExistence type="predicted"/>
<dbReference type="RefSeq" id="WP_358358098.1">
    <property type="nucleotide sequence ID" value="NZ_JBEZFP010000075.1"/>
</dbReference>
<dbReference type="Gene3D" id="3.40.630.30">
    <property type="match status" value="1"/>
</dbReference>